<feature type="domain" description="Ig-like" evidence="12">
    <location>
        <begin position="65"/>
        <end position="199"/>
    </location>
</feature>
<dbReference type="SUPFAM" id="SSF48726">
    <property type="entry name" value="Immunoglobulin"/>
    <property type="match status" value="4"/>
</dbReference>
<evidence type="ECO:0000259" key="12">
    <source>
        <dbReference type="PROSITE" id="PS50835"/>
    </source>
</evidence>
<keyword evidence="13" id="KW-1185">Reference proteome</keyword>
<dbReference type="PROSITE" id="PS50835">
    <property type="entry name" value="IG_LIKE"/>
    <property type="match status" value="4"/>
</dbReference>
<keyword evidence="2" id="KW-0945">Host-virus interaction</keyword>
<dbReference type="InterPro" id="IPR003599">
    <property type="entry name" value="Ig_sub"/>
</dbReference>
<evidence type="ECO:0000256" key="6">
    <source>
        <dbReference type="ARBA" id="ARBA00023258"/>
    </source>
</evidence>
<dbReference type="RefSeq" id="XP_011300626.1">
    <property type="nucleotide sequence ID" value="XM_011302324.1"/>
</dbReference>
<evidence type="ECO:0000256" key="7">
    <source>
        <dbReference type="ARBA" id="ARBA00023319"/>
    </source>
</evidence>
<dbReference type="AlphaFoldDB" id="A0A9R1TWL5"/>
<keyword evidence="6" id="KW-0922">Interferon antiviral system evasion</keyword>
<keyword evidence="11" id="KW-0812">Transmembrane</keyword>
<evidence type="ECO:0000256" key="5">
    <source>
        <dbReference type="ARBA" id="ARBA00023180"/>
    </source>
</evidence>
<dbReference type="InterPro" id="IPR015621">
    <property type="entry name" value="IL-1_rcpt_fam"/>
</dbReference>
<feature type="domain" description="Ig-like" evidence="12">
    <location>
        <begin position="399"/>
        <end position="498"/>
    </location>
</feature>
<dbReference type="PANTHER" id="PTHR11890:SF44">
    <property type="entry name" value="X-LINKED INTERLEUKIN-1 RECEPTOR ACCESSORY PROTEIN-LIKE 2"/>
    <property type="match status" value="1"/>
</dbReference>
<feature type="domain" description="Ig-like" evidence="12">
    <location>
        <begin position="648"/>
        <end position="724"/>
    </location>
</feature>
<keyword evidence="7" id="KW-0393">Immunoglobulin domain</keyword>
<dbReference type="GO" id="GO:0039502">
    <property type="term" value="P:symbiont-mediated suppression of host type I interferon-mediated signaling pathway"/>
    <property type="evidence" value="ECO:0007669"/>
    <property type="project" value="UniProtKB-KW"/>
</dbReference>
<dbReference type="GeneID" id="105265048"/>
<keyword evidence="11" id="KW-1133">Transmembrane helix</keyword>
<dbReference type="PANTHER" id="PTHR11890">
    <property type="entry name" value="INTERLEUKIN-1 RECEPTOR FAMILY MEMBER"/>
    <property type="match status" value="1"/>
</dbReference>
<evidence type="ECO:0000256" key="11">
    <source>
        <dbReference type="SAM" id="Phobius"/>
    </source>
</evidence>
<organism evidence="13 14">
    <name type="scientific">Fopius arisanus</name>
    <dbReference type="NCBI Taxonomy" id="64838"/>
    <lineage>
        <taxon>Eukaryota</taxon>
        <taxon>Metazoa</taxon>
        <taxon>Ecdysozoa</taxon>
        <taxon>Arthropoda</taxon>
        <taxon>Hexapoda</taxon>
        <taxon>Insecta</taxon>
        <taxon>Pterygota</taxon>
        <taxon>Neoptera</taxon>
        <taxon>Endopterygota</taxon>
        <taxon>Hymenoptera</taxon>
        <taxon>Apocrita</taxon>
        <taxon>Ichneumonoidea</taxon>
        <taxon>Braconidae</taxon>
        <taxon>Opiinae</taxon>
        <taxon>Fopius</taxon>
    </lineage>
</organism>
<dbReference type="KEGG" id="fas:105265048"/>
<dbReference type="InterPro" id="IPR013783">
    <property type="entry name" value="Ig-like_fold"/>
</dbReference>
<keyword evidence="2" id="KW-1090">Inhibition of host innate immune response by virus</keyword>
<keyword evidence="2" id="KW-0899">Viral immunoevasion</keyword>
<evidence type="ECO:0000256" key="4">
    <source>
        <dbReference type="ARBA" id="ARBA00023157"/>
    </source>
</evidence>
<feature type="domain" description="Ig-like" evidence="12">
    <location>
        <begin position="301"/>
        <end position="396"/>
    </location>
</feature>
<dbReference type="InterPro" id="IPR007110">
    <property type="entry name" value="Ig-like_dom"/>
</dbReference>
<evidence type="ECO:0000313" key="13">
    <source>
        <dbReference type="Proteomes" id="UP000694866"/>
    </source>
</evidence>
<evidence type="ECO:0000256" key="9">
    <source>
        <dbReference type="ARBA" id="ARBA00041012"/>
    </source>
</evidence>
<keyword evidence="5" id="KW-0325">Glycoprotein</keyword>
<reference evidence="14" key="1">
    <citation type="submission" date="2025-08" db="UniProtKB">
        <authorList>
            <consortium name="RefSeq"/>
        </authorList>
    </citation>
    <scope>IDENTIFICATION</scope>
    <source>
        <strain evidence="14">USDA-PBARC FA_bdor</strain>
        <tissue evidence="14">Whole organism</tissue>
    </source>
</reference>
<gene>
    <name evidence="14" type="primary">LOC105265048</name>
</gene>
<dbReference type="Proteomes" id="UP000694866">
    <property type="component" value="Unplaced"/>
</dbReference>
<keyword evidence="1" id="KW-0244">Early protein</keyword>
<comment type="function">
    <text evidence="10">Counteracts the antiviral effects of host IFN-alpha/beta and key IFN-inducible proteins involved in viral RNA degradation suxh as host OAS1. Acts as a soluble IFN-alpha receptor and thus inhibits the interaction between host IFN-alpha and its receptor.</text>
</comment>
<evidence type="ECO:0000256" key="8">
    <source>
        <dbReference type="ARBA" id="ARBA00038761"/>
    </source>
</evidence>
<keyword evidence="3" id="KW-1114">Inhibition of host interferon signaling pathway by virus</keyword>
<keyword evidence="4" id="KW-1015">Disulfide bond</keyword>
<dbReference type="Gene3D" id="2.60.40.10">
    <property type="entry name" value="Immunoglobulins"/>
    <property type="match status" value="1"/>
</dbReference>
<name>A0A9R1TWL5_9HYME</name>
<accession>A0A9R1TWL5</accession>
<feature type="transmembrane region" description="Helical" evidence="11">
    <location>
        <begin position="752"/>
        <end position="777"/>
    </location>
</feature>
<evidence type="ECO:0000256" key="2">
    <source>
        <dbReference type="ARBA" id="ARBA00022632"/>
    </source>
</evidence>
<comment type="subunit">
    <text evidence="8">Interacts with host IFNA1.</text>
</comment>
<dbReference type="OrthoDB" id="10253878at2759"/>
<protein>
    <recommendedName>
        <fullName evidence="9">Soluble interferon alpha/beta receptor OPG204</fullName>
    </recommendedName>
</protein>
<evidence type="ECO:0000256" key="10">
    <source>
        <dbReference type="ARBA" id="ARBA00045444"/>
    </source>
</evidence>
<evidence type="ECO:0000256" key="3">
    <source>
        <dbReference type="ARBA" id="ARBA00022830"/>
    </source>
</evidence>
<dbReference type="InterPro" id="IPR036179">
    <property type="entry name" value="Ig-like_dom_sf"/>
</dbReference>
<dbReference type="SMART" id="SM00409">
    <property type="entry name" value="IG"/>
    <property type="match status" value="6"/>
</dbReference>
<sequence>MTLDDPVSTDTVCVHTHGRHHEKPTAEMFSKIIFWVTLLYLQTLCLGLPENTRKESTSTTPSSVPAVILSRNESSLVFLDIPQHTVTPLGASVLLACRTAEPVIDCQWSWRPLPPIHLPHPDINNSEEINETTTIIATVPTTAETQSLPVKLFPAFGNNSNDCSVRFTNTQYEQIGYWTCAARKSSDGDFVSTEPARITISTDKNETAIKFVKSEDAEEVAVGSSGQIICRTERPVKECQWSWRLFNQTDVWNLEIKKFISFGPDNTDCSIKFTNVLPEQEGLWTCGARSNLNGTFALAHPIRFFISEVKFVQLSSGIQIAAGESAQLKCLVNKPAVQCEWSWKPINSSREPTVIKKITPNSDNDHDCSVRFKKVLYEEEGLWTCGVRLTSKGPLHEAPPAKLTLLPEKINLVETPQNNTLLINTKEVLKCTVSGRAEKCSWLWRPLNGDAKATIVREFAGMGSGEKECSLDIPQVRIQDQGYWACRVSVTSTNTVVTSPFAKVVVYEQDEIEFSELSKDIQISSGGSVLLKCVTSLSVEQCRWSLTPVNSNTTVVVKQFFAAGPEGRDCSVRLSHALAEQEGLWTCGAKIRGNENYTYAAPAKLSLLEQGMWGKLHITNCSRLILEDDIATHTVVGDFVQIMEHSEPVAVAVWTSPHQKVTLACRLSPMPLNAKCQWHHQSNDRINRNETLRKRQDMRMNYTSGMCTLQFKPDASDVGSWTCRFYIDTGEGFIELGNATVMVIQTEPADGILGWIVGAVTTLILFVMILVVVLVVWKGKLFNRKPRVLETVSFDHPNNLRLRSTESRESRPKNESRSTDEVILGVNPSYYESLRQYHSPISRSYENFATT</sequence>
<evidence type="ECO:0000313" key="14">
    <source>
        <dbReference type="RefSeq" id="XP_011300626.1"/>
    </source>
</evidence>
<proteinExistence type="predicted"/>
<evidence type="ECO:0000256" key="1">
    <source>
        <dbReference type="ARBA" id="ARBA00022518"/>
    </source>
</evidence>
<keyword evidence="11" id="KW-0472">Membrane</keyword>